<evidence type="ECO:0000313" key="3">
    <source>
        <dbReference type="EMBL" id="RWS20943.1"/>
    </source>
</evidence>
<name>A0A443S0C5_9ACAR</name>
<feature type="signal peptide" evidence="1">
    <location>
        <begin position="1"/>
        <end position="20"/>
    </location>
</feature>
<evidence type="ECO:0000256" key="1">
    <source>
        <dbReference type="SAM" id="SignalP"/>
    </source>
</evidence>
<keyword evidence="4" id="KW-1185">Reference proteome</keyword>
<proteinExistence type="predicted"/>
<dbReference type="InterPro" id="IPR013783">
    <property type="entry name" value="Ig-like_fold"/>
</dbReference>
<evidence type="ECO:0000313" key="4">
    <source>
        <dbReference type="Proteomes" id="UP000288716"/>
    </source>
</evidence>
<dbReference type="InterPro" id="IPR036179">
    <property type="entry name" value="Ig-like_dom_sf"/>
</dbReference>
<dbReference type="Gene3D" id="2.60.40.10">
    <property type="entry name" value="Immunoglobulins"/>
    <property type="match status" value="1"/>
</dbReference>
<dbReference type="OrthoDB" id="6244967at2759"/>
<dbReference type="InterPro" id="IPR007110">
    <property type="entry name" value="Ig-like_dom"/>
</dbReference>
<feature type="chain" id="PRO_5019328679" evidence="1">
    <location>
        <begin position="21"/>
        <end position="103"/>
    </location>
</feature>
<comment type="caution">
    <text evidence="3">The sequence shown here is derived from an EMBL/GenBank/DDBJ whole genome shotgun (WGS) entry which is preliminary data.</text>
</comment>
<dbReference type="VEuPathDB" id="VectorBase:LDEU011097"/>
<keyword evidence="1" id="KW-0732">Signal</keyword>
<sequence>MKTLKLTILFFLNFVCLINTSFLPQPPLLVKQPVFEKLYEVAVDDESFKPFAIECETTSTPNSVYRWLKNSSPLNIDSLNRIVMQPGKGTIVFTKPNNEDEGF</sequence>
<evidence type="ECO:0000259" key="2">
    <source>
        <dbReference type="PROSITE" id="PS50835"/>
    </source>
</evidence>
<reference evidence="3 4" key="1">
    <citation type="journal article" date="2018" name="Gigascience">
        <title>Genomes of trombidid mites reveal novel predicted allergens and laterally-transferred genes associated with secondary metabolism.</title>
        <authorList>
            <person name="Dong X."/>
            <person name="Chaisiri K."/>
            <person name="Xia D."/>
            <person name="Armstrong S.D."/>
            <person name="Fang Y."/>
            <person name="Donnelly M.J."/>
            <person name="Kadowaki T."/>
            <person name="McGarry J.W."/>
            <person name="Darby A.C."/>
            <person name="Makepeace B.L."/>
        </authorList>
    </citation>
    <scope>NUCLEOTIDE SEQUENCE [LARGE SCALE GENOMIC DNA]</scope>
    <source>
        <strain evidence="3">UoL-UT</strain>
    </source>
</reference>
<organism evidence="3 4">
    <name type="scientific">Leptotrombidium deliense</name>
    <dbReference type="NCBI Taxonomy" id="299467"/>
    <lineage>
        <taxon>Eukaryota</taxon>
        <taxon>Metazoa</taxon>
        <taxon>Ecdysozoa</taxon>
        <taxon>Arthropoda</taxon>
        <taxon>Chelicerata</taxon>
        <taxon>Arachnida</taxon>
        <taxon>Acari</taxon>
        <taxon>Acariformes</taxon>
        <taxon>Trombidiformes</taxon>
        <taxon>Prostigmata</taxon>
        <taxon>Anystina</taxon>
        <taxon>Parasitengona</taxon>
        <taxon>Trombiculoidea</taxon>
        <taxon>Trombiculidae</taxon>
        <taxon>Leptotrombidium</taxon>
    </lineage>
</organism>
<gene>
    <name evidence="3" type="ORF">B4U80_10882</name>
</gene>
<dbReference type="STRING" id="299467.A0A443S0C5"/>
<dbReference type="EMBL" id="NCKV01014562">
    <property type="protein sequence ID" value="RWS20943.1"/>
    <property type="molecule type" value="Genomic_DNA"/>
</dbReference>
<accession>A0A443S0C5</accession>
<dbReference type="AlphaFoldDB" id="A0A443S0C5"/>
<feature type="domain" description="Ig-like" evidence="2">
    <location>
        <begin position="27"/>
        <end position="103"/>
    </location>
</feature>
<dbReference type="Proteomes" id="UP000288716">
    <property type="component" value="Unassembled WGS sequence"/>
</dbReference>
<dbReference type="SUPFAM" id="SSF48726">
    <property type="entry name" value="Immunoglobulin"/>
    <property type="match status" value="1"/>
</dbReference>
<dbReference type="PROSITE" id="PS50835">
    <property type="entry name" value="IG_LIKE"/>
    <property type="match status" value="1"/>
</dbReference>
<protein>
    <submittedName>
        <fullName evidence="3">Neuroglian-like protein</fullName>
    </submittedName>
</protein>